<comment type="caution">
    <text evidence="2">The sequence shown here is derived from an EMBL/GenBank/DDBJ whole genome shotgun (WGS) entry which is preliminary data.</text>
</comment>
<accession>A0AAW1CNL9</accession>
<keyword evidence="3" id="KW-1185">Reference proteome</keyword>
<dbReference type="AlphaFoldDB" id="A0AAW1CNL9"/>
<dbReference type="EMBL" id="JAPXFL010000012">
    <property type="protein sequence ID" value="KAK9498408.1"/>
    <property type="molecule type" value="Genomic_DNA"/>
</dbReference>
<evidence type="ECO:0000256" key="1">
    <source>
        <dbReference type="SAM" id="Coils"/>
    </source>
</evidence>
<keyword evidence="1" id="KW-0175">Coiled coil</keyword>
<dbReference type="Proteomes" id="UP001461498">
    <property type="component" value="Unassembled WGS sequence"/>
</dbReference>
<protein>
    <submittedName>
        <fullName evidence="2">Uncharacterized protein</fullName>
    </submittedName>
</protein>
<sequence>MIIATILDISNCANINCDKLIWIPWIPQFRYCLQILPGMNFIISSGIIYQILALLFSIQAISSYKVEIDSNYNEELIVVKNQFISMSIGIDHLIEKFNTDENSKFQILTADSGQFKKPTDRKDLLNKLNELKNNITKMIDDMTTHAGDITSMKDRINMLEKELENLTKQLSNAGRDVQQELKDFSNELSKLTASLNDYYRKQEQKEINEFAKAIKTKYYDYAAFKLSMIEDENKINVMIVAAFKLVNLNVDNLLEFIKFIKEPKQKYLVYKSLYIYLAANKEKRISDFCAKYVELNDAINEDKSIETELKNNALLPEVNDEEFFAAMKNKYFKCAEYMFSKIIDANKIENLTLSAYKYINLNIDSFFEFIKLIKDSKQRYYIYKALYSYIESNEKNRINDFCPKYVKLNDAIIEDNSIKAELKNITLFYEIRAEEFLAAMKNDYFDCAGYMLTFINDDNKIVNLTINACEEYEKNYANQNGEIMLKFLSLLTCIKKKHQLEQAFYTIYSYIKKTEKNYSHDPSFSNFLFGYALLYNNSWRHGRRILTKGACILQPYIS</sequence>
<feature type="coiled-coil region" evidence="1">
    <location>
        <begin position="121"/>
        <end position="201"/>
    </location>
</feature>
<dbReference type="Gene3D" id="1.20.5.300">
    <property type="match status" value="1"/>
</dbReference>
<gene>
    <name evidence="2" type="ORF">O3M35_003048</name>
</gene>
<evidence type="ECO:0000313" key="3">
    <source>
        <dbReference type="Proteomes" id="UP001461498"/>
    </source>
</evidence>
<evidence type="ECO:0000313" key="2">
    <source>
        <dbReference type="EMBL" id="KAK9498408.1"/>
    </source>
</evidence>
<organism evidence="2 3">
    <name type="scientific">Rhynocoris fuscipes</name>
    <dbReference type="NCBI Taxonomy" id="488301"/>
    <lineage>
        <taxon>Eukaryota</taxon>
        <taxon>Metazoa</taxon>
        <taxon>Ecdysozoa</taxon>
        <taxon>Arthropoda</taxon>
        <taxon>Hexapoda</taxon>
        <taxon>Insecta</taxon>
        <taxon>Pterygota</taxon>
        <taxon>Neoptera</taxon>
        <taxon>Paraneoptera</taxon>
        <taxon>Hemiptera</taxon>
        <taxon>Heteroptera</taxon>
        <taxon>Panheteroptera</taxon>
        <taxon>Cimicomorpha</taxon>
        <taxon>Reduviidae</taxon>
        <taxon>Harpactorinae</taxon>
        <taxon>Harpactorini</taxon>
        <taxon>Rhynocoris</taxon>
    </lineage>
</organism>
<name>A0AAW1CNL9_9HEMI</name>
<reference evidence="2 3" key="1">
    <citation type="submission" date="2022-12" db="EMBL/GenBank/DDBJ databases">
        <title>Chromosome-level genome assembly of true bugs.</title>
        <authorList>
            <person name="Ma L."/>
            <person name="Li H."/>
        </authorList>
    </citation>
    <scope>NUCLEOTIDE SEQUENCE [LARGE SCALE GENOMIC DNA]</scope>
    <source>
        <strain evidence="2">Lab_2022b</strain>
    </source>
</reference>
<proteinExistence type="predicted"/>